<dbReference type="OrthoDB" id="1377490at2"/>
<dbReference type="InterPro" id="IPR058238">
    <property type="entry name" value="Lant_leader_dom"/>
</dbReference>
<name>A0A4S3ZUV6_9FLAO</name>
<dbReference type="RefSeq" id="WP_136403531.1">
    <property type="nucleotide sequence ID" value="NZ_SSNZ01000005.1"/>
</dbReference>
<accession>A0A4S3ZUV6</accession>
<keyword evidence="2" id="KW-1185">Reference proteome</keyword>
<gene>
    <name evidence="1" type="ORF">E6C50_12325</name>
</gene>
<reference evidence="1 2" key="1">
    <citation type="submission" date="2019-04" db="EMBL/GenBank/DDBJ databases">
        <title>Flavobacterium sp. nov. isolated from construction timber.</title>
        <authorList>
            <person name="Lin S.-Y."/>
            <person name="Chang C.-T."/>
            <person name="Young C.-C."/>
        </authorList>
    </citation>
    <scope>NUCLEOTIDE SEQUENCE [LARGE SCALE GENOMIC DNA]</scope>
    <source>
        <strain evidence="1 2">CC-CTC003</strain>
    </source>
</reference>
<dbReference type="Proteomes" id="UP000307507">
    <property type="component" value="Unassembled WGS sequence"/>
</dbReference>
<sequence>MKKHKSYNKLVFDKTAIVMLHEDQLQQVNGGTFSVGSLWQLNHGFWEMTYNKKPTAQYYHTVTRH</sequence>
<dbReference type="EMBL" id="SSNZ01000005">
    <property type="protein sequence ID" value="THF49526.1"/>
    <property type="molecule type" value="Genomic_DNA"/>
</dbReference>
<evidence type="ECO:0000313" key="2">
    <source>
        <dbReference type="Proteomes" id="UP000307507"/>
    </source>
</evidence>
<comment type="caution">
    <text evidence="1">The sequence shown here is derived from an EMBL/GenBank/DDBJ whole genome shotgun (WGS) entry which is preliminary data.</text>
</comment>
<organism evidence="1 2">
    <name type="scientific">Flavobacterium supellecticarium</name>
    <dbReference type="NCBI Taxonomy" id="2565924"/>
    <lineage>
        <taxon>Bacteria</taxon>
        <taxon>Pseudomonadati</taxon>
        <taxon>Bacteroidota</taxon>
        <taxon>Flavobacteriia</taxon>
        <taxon>Flavobacteriales</taxon>
        <taxon>Flavobacteriaceae</taxon>
        <taxon>Flavobacterium</taxon>
    </lineage>
</organism>
<dbReference type="NCBIfam" id="NF038153">
    <property type="entry name" value="lant_leader_L1a"/>
    <property type="match status" value="1"/>
</dbReference>
<dbReference type="AlphaFoldDB" id="A0A4S3ZUV6"/>
<protein>
    <submittedName>
        <fullName evidence="1">Uncharacterized protein</fullName>
    </submittedName>
</protein>
<proteinExistence type="predicted"/>
<evidence type="ECO:0000313" key="1">
    <source>
        <dbReference type="EMBL" id="THF49526.1"/>
    </source>
</evidence>